<feature type="compositionally biased region" description="Polar residues" evidence="5">
    <location>
        <begin position="449"/>
        <end position="460"/>
    </location>
</feature>
<feature type="region of interest" description="Disordered" evidence="5">
    <location>
        <begin position="409"/>
        <end position="538"/>
    </location>
</feature>
<proteinExistence type="predicted"/>
<feature type="domain" description="CUB" evidence="8">
    <location>
        <begin position="218"/>
        <end position="337"/>
    </location>
</feature>
<dbReference type="PANTHER" id="PTHR45656:SF4">
    <property type="entry name" value="PROTEIN CBR-CLEC-78"/>
    <property type="match status" value="1"/>
</dbReference>
<feature type="domain" description="Sushi" evidence="9">
    <location>
        <begin position="153"/>
        <end position="215"/>
    </location>
</feature>
<dbReference type="Proteomes" id="UP000694941">
    <property type="component" value="Unplaced"/>
</dbReference>
<dbReference type="CDD" id="cd00041">
    <property type="entry name" value="CUB"/>
    <property type="match status" value="1"/>
</dbReference>
<feature type="signal peptide" evidence="7">
    <location>
        <begin position="1"/>
        <end position="26"/>
    </location>
</feature>
<dbReference type="Pfam" id="PF00084">
    <property type="entry name" value="Sushi"/>
    <property type="match status" value="2"/>
</dbReference>
<keyword evidence="2" id="KW-0677">Repeat</keyword>
<dbReference type="Gene3D" id="2.10.70.10">
    <property type="entry name" value="Complement Module, domain 1"/>
    <property type="match status" value="2"/>
</dbReference>
<dbReference type="PROSITE" id="PS01180">
    <property type="entry name" value="CUB"/>
    <property type="match status" value="1"/>
</dbReference>
<sequence>MGVSGFCQYFTCSISLCFVLVNLSTCDKCGDVGHEVESGVIHLPKFVGGNIENISCNWRYTAPSGLQFLLKVDSVHLPPLDLRSSSLHIYLDDKWFHIPRSCVKCLSEEVSGELLRVVYTSAIIPSIHVNNSFSSDSDTTGAFQIRFKAFDPYVCDRAKTPENGYIEGKERKVGQSIHYKCNPPYELVGTSESHCLISEHSPVPQWTGKTPSCVVPNCNGETVHKRAGLGSIVNPGYASHVLLSSQQCRWEVTAEIGKQIRVTVKWIKFPENQHLNHAQLYLYDGNISSVIANITSILDRKTNVITTRTNKLIVTYSTEADTKYRQEAGFHLMYTSIETTCPDPGQLLNGKVIGYSFTVESSIAFQCEPGYSLHGNNTANCLSNGDWSVPKPLCHQTTSSTEETLNISTSQLNNNSPSFKESSKSKAKAIPAMKEVPQKVPLGSKSKNEQAQWKEQTSPHIKNVEPEDVEHSQLISSKKSGSKSSPGKQQVVPPKTDDKEDLKDDQVVRLHVNPRVQPQPESQLTSEHAQVGETKRGDSDSGLTFTMLMVIVGVSSLVGVLVILVIVVIVYRKKYPVRMRFGRKFSTFENPMYVRKDAQDPKELRHLNPE</sequence>
<dbReference type="CDD" id="cd00033">
    <property type="entry name" value="CCP"/>
    <property type="match status" value="2"/>
</dbReference>
<gene>
    <name evidence="11" type="primary">LOC106457071</name>
</gene>
<dbReference type="SMART" id="SM00032">
    <property type="entry name" value="CCP"/>
    <property type="match status" value="2"/>
</dbReference>
<keyword evidence="4" id="KW-0768">Sushi</keyword>
<feature type="domain" description="Sushi" evidence="9">
    <location>
        <begin position="339"/>
        <end position="396"/>
    </location>
</feature>
<accession>A0ABM1AZU8</accession>
<dbReference type="GeneID" id="106457071"/>
<dbReference type="Gene3D" id="2.60.120.290">
    <property type="entry name" value="Spermadhesin, CUB domain"/>
    <property type="match status" value="2"/>
</dbReference>
<evidence type="ECO:0000256" key="5">
    <source>
        <dbReference type="SAM" id="MobiDB-lite"/>
    </source>
</evidence>
<keyword evidence="10" id="KW-1185">Reference proteome</keyword>
<evidence type="ECO:0000259" key="9">
    <source>
        <dbReference type="PROSITE" id="PS50923"/>
    </source>
</evidence>
<dbReference type="PANTHER" id="PTHR45656">
    <property type="entry name" value="PROTEIN CBR-CLEC-78"/>
    <property type="match status" value="1"/>
</dbReference>
<keyword evidence="3 4" id="KW-1015">Disulfide bond</keyword>
<keyword evidence="6" id="KW-0472">Membrane</keyword>
<name>A0ABM1AZU8_LIMPO</name>
<dbReference type="InterPro" id="IPR000859">
    <property type="entry name" value="CUB_dom"/>
</dbReference>
<keyword evidence="6" id="KW-0812">Transmembrane</keyword>
<evidence type="ECO:0000256" key="1">
    <source>
        <dbReference type="ARBA" id="ARBA00022729"/>
    </source>
</evidence>
<feature type="compositionally biased region" description="Basic and acidic residues" evidence="5">
    <location>
        <begin position="495"/>
        <end position="508"/>
    </location>
</feature>
<feature type="disulfide bond" evidence="4">
    <location>
        <begin position="367"/>
        <end position="394"/>
    </location>
</feature>
<dbReference type="InterPro" id="IPR035914">
    <property type="entry name" value="Sperma_CUB_dom_sf"/>
</dbReference>
<evidence type="ECO:0000313" key="11">
    <source>
        <dbReference type="RefSeq" id="XP_013771909.1"/>
    </source>
</evidence>
<dbReference type="Pfam" id="PF00431">
    <property type="entry name" value="CUB"/>
    <property type="match status" value="1"/>
</dbReference>
<feature type="transmembrane region" description="Helical" evidence="6">
    <location>
        <begin position="545"/>
        <end position="571"/>
    </location>
</feature>
<dbReference type="InterPro" id="IPR035976">
    <property type="entry name" value="Sushi/SCR/CCP_sf"/>
</dbReference>
<feature type="compositionally biased region" description="Polar residues" evidence="5">
    <location>
        <begin position="519"/>
        <end position="528"/>
    </location>
</feature>
<reference evidence="11" key="1">
    <citation type="submission" date="2025-08" db="UniProtKB">
        <authorList>
            <consortium name="RefSeq"/>
        </authorList>
    </citation>
    <scope>IDENTIFICATION</scope>
    <source>
        <tissue evidence="11">Muscle</tissue>
    </source>
</reference>
<evidence type="ECO:0000313" key="10">
    <source>
        <dbReference type="Proteomes" id="UP000694941"/>
    </source>
</evidence>
<protein>
    <submittedName>
        <fullName evidence="11">CUB and sushi domain-containing protein 3-like</fullName>
    </submittedName>
</protein>
<comment type="caution">
    <text evidence="4">Lacks conserved residue(s) required for the propagation of feature annotation.</text>
</comment>
<evidence type="ECO:0000256" key="6">
    <source>
        <dbReference type="SAM" id="Phobius"/>
    </source>
</evidence>
<keyword evidence="6" id="KW-1133">Transmembrane helix</keyword>
<evidence type="ECO:0000256" key="3">
    <source>
        <dbReference type="ARBA" id="ARBA00023157"/>
    </source>
</evidence>
<feature type="compositionally biased region" description="Low complexity" evidence="5">
    <location>
        <begin position="476"/>
        <end position="488"/>
    </location>
</feature>
<organism evidence="10 11">
    <name type="scientific">Limulus polyphemus</name>
    <name type="common">Atlantic horseshoe crab</name>
    <dbReference type="NCBI Taxonomy" id="6850"/>
    <lineage>
        <taxon>Eukaryota</taxon>
        <taxon>Metazoa</taxon>
        <taxon>Ecdysozoa</taxon>
        <taxon>Arthropoda</taxon>
        <taxon>Chelicerata</taxon>
        <taxon>Merostomata</taxon>
        <taxon>Xiphosura</taxon>
        <taxon>Limulidae</taxon>
        <taxon>Limulus</taxon>
    </lineage>
</organism>
<dbReference type="InterPro" id="IPR051277">
    <property type="entry name" value="SEZ6_CSMD_C4BPB_Regulators"/>
</dbReference>
<dbReference type="SUPFAM" id="SSF49854">
    <property type="entry name" value="Spermadhesin, CUB domain"/>
    <property type="match status" value="1"/>
</dbReference>
<dbReference type="InterPro" id="IPR000436">
    <property type="entry name" value="Sushi_SCR_CCP_dom"/>
</dbReference>
<dbReference type="PROSITE" id="PS50923">
    <property type="entry name" value="SUSHI"/>
    <property type="match status" value="2"/>
</dbReference>
<dbReference type="SUPFAM" id="SSF57535">
    <property type="entry name" value="Complement control module/SCR domain"/>
    <property type="match status" value="2"/>
</dbReference>
<feature type="compositionally biased region" description="Basic and acidic residues" evidence="5">
    <location>
        <begin position="462"/>
        <end position="471"/>
    </location>
</feature>
<evidence type="ECO:0000256" key="7">
    <source>
        <dbReference type="SAM" id="SignalP"/>
    </source>
</evidence>
<evidence type="ECO:0000256" key="2">
    <source>
        <dbReference type="ARBA" id="ARBA00022737"/>
    </source>
</evidence>
<dbReference type="RefSeq" id="XP_013771909.1">
    <property type="nucleotide sequence ID" value="XM_013916455.2"/>
</dbReference>
<keyword evidence="1 7" id="KW-0732">Signal</keyword>
<evidence type="ECO:0000256" key="4">
    <source>
        <dbReference type="PROSITE-ProRule" id="PRU00302"/>
    </source>
</evidence>
<evidence type="ECO:0000259" key="8">
    <source>
        <dbReference type="PROSITE" id="PS01180"/>
    </source>
</evidence>
<feature type="chain" id="PRO_5045074294" evidence="7">
    <location>
        <begin position="27"/>
        <end position="610"/>
    </location>
</feature>